<dbReference type="Proteomes" id="UP001163324">
    <property type="component" value="Chromosome 4"/>
</dbReference>
<accession>A0ACC0V176</accession>
<sequence>MKLSPLLTLASGLLVLANPLGFKHADEYARIGEHTYHYLRTEPEAEYKGTIFLVHGFPDMPHGWHNQIPHLAALGWRVFAPSALGYPRTSSPDGEEPFALSAMASDLAGLIRHVTPAGEQIVLAGHDWGCALVWRTVVLYPELMRGVIGMAVPHGPPAEEYVDLADQIEHGQMLNWGYQLQLRDPATEDLLRGPDNIRQFLRATFEGKTPDGRAGINAADGVDFDALPLVQPAPYLPAEMEAFYTSELTSGCRDTLAGPLKYYRTARANWEDDKAVADGGGSFFIDVPALFICGEVDQFVPCSMSRGMEGLFADLTRRELDSGHWLQIQKADEVNALFEQWLGRKF</sequence>
<reference evidence="1" key="1">
    <citation type="submission" date="2022-10" db="EMBL/GenBank/DDBJ databases">
        <title>Complete Genome of Trichothecium roseum strain YXFP-22015, a Plant Pathogen Isolated from Citrus.</title>
        <authorList>
            <person name="Wang Y."/>
            <person name="Zhu L."/>
        </authorList>
    </citation>
    <scope>NUCLEOTIDE SEQUENCE</scope>
    <source>
        <strain evidence="1">YXFP-22015</strain>
    </source>
</reference>
<name>A0ACC0V176_9HYPO</name>
<evidence type="ECO:0000313" key="2">
    <source>
        <dbReference type="Proteomes" id="UP001163324"/>
    </source>
</evidence>
<dbReference type="EMBL" id="CM047943">
    <property type="protein sequence ID" value="KAI9900032.1"/>
    <property type="molecule type" value="Genomic_DNA"/>
</dbReference>
<keyword evidence="2" id="KW-1185">Reference proteome</keyword>
<proteinExistence type="predicted"/>
<comment type="caution">
    <text evidence="1">The sequence shown here is derived from an EMBL/GenBank/DDBJ whole genome shotgun (WGS) entry which is preliminary data.</text>
</comment>
<gene>
    <name evidence="1" type="ORF">N3K66_004294</name>
</gene>
<organism evidence="1 2">
    <name type="scientific">Trichothecium roseum</name>
    <dbReference type="NCBI Taxonomy" id="47278"/>
    <lineage>
        <taxon>Eukaryota</taxon>
        <taxon>Fungi</taxon>
        <taxon>Dikarya</taxon>
        <taxon>Ascomycota</taxon>
        <taxon>Pezizomycotina</taxon>
        <taxon>Sordariomycetes</taxon>
        <taxon>Hypocreomycetidae</taxon>
        <taxon>Hypocreales</taxon>
        <taxon>Hypocreales incertae sedis</taxon>
        <taxon>Trichothecium</taxon>
    </lineage>
</organism>
<protein>
    <submittedName>
        <fullName evidence="1">Uncharacterized protein</fullName>
    </submittedName>
</protein>
<evidence type="ECO:0000313" key="1">
    <source>
        <dbReference type="EMBL" id="KAI9900032.1"/>
    </source>
</evidence>